<dbReference type="InterPro" id="IPR012867">
    <property type="entry name" value="DUF1648"/>
</dbReference>
<dbReference type="PIRSF" id="PIRSF038959">
    <property type="entry name" value="SdpI"/>
    <property type="match status" value="1"/>
</dbReference>
<sequence length="224" mass="25276">MENYRLDKKMLVQDWPAILVLLIMLLAGAIIYPYLPERVPIHWNAAGQVDNYGSRSFGAFMLPFLTAGLYVLMLVLPLVDPRRENYLKFLGAYRVIRLGLVLFMAILYGLVLTSALGYYVPMDRVMPALLGLLFLLIGNYLPRVRYNYFVGIRTPWTLANEEVWRRTHRLAGIAYVLAGVISILTAFLARGTIAFTIVITAIILASVLSVIYSLVIFQQSRGLS</sequence>
<feature type="domain" description="DUF1648" evidence="2">
    <location>
        <begin position="19"/>
        <end position="66"/>
    </location>
</feature>
<proteinExistence type="predicted"/>
<feature type="transmembrane region" description="Helical" evidence="1">
    <location>
        <begin position="15"/>
        <end position="35"/>
    </location>
</feature>
<dbReference type="AlphaFoldDB" id="A0A1W1W2N1"/>
<dbReference type="PANTHER" id="PTHR37810:SF5">
    <property type="entry name" value="IMMUNITY PROTEIN SDPI"/>
    <property type="match status" value="1"/>
</dbReference>
<accession>A0A1W1W2N1</accession>
<gene>
    <name evidence="3" type="ORF">SAMN00808754_3134</name>
</gene>
<keyword evidence="1" id="KW-0812">Transmembrane</keyword>
<dbReference type="Proteomes" id="UP000192569">
    <property type="component" value="Chromosome I"/>
</dbReference>
<dbReference type="STRING" id="698762.SAMN00808754_3134"/>
<reference evidence="3 4" key="1">
    <citation type="submission" date="2017-04" db="EMBL/GenBank/DDBJ databases">
        <authorList>
            <person name="Afonso C.L."/>
            <person name="Miller P.J."/>
            <person name="Scott M.A."/>
            <person name="Spackman E."/>
            <person name="Goraichik I."/>
            <person name="Dimitrov K.M."/>
            <person name="Suarez D.L."/>
            <person name="Swayne D.E."/>
        </authorList>
    </citation>
    <scope>NUCLEOTIDE SEQUENCE [LARGE SCALE GENOMIC DNA]</scope>
    <source>
        <strain evidence="3 4">ToBE</strain>
    </source>
</reference>
<name>A0A1W1W2N1_9FIRM</name>
<feature type="transmembrane region" description="Helical" evidence="1">
    <location>
        <begin position="195"/>
        <end position="217"/>
    </location>
</feature>
<keyword evidence="1" id="KW-0472">Membrane</keyword>
<dbReference type="OrthoDB" id="9808690at2"/>
<organism evidence="3 4">
    <name type="scientific">Thermanaeromonas toyohensis ToBE</name>
    <dbReference type="NCBI Taxonomy" id="698762"/>
    <lineage>
        <taxon>Bacteria</taxon>
        <taxon>Bacillati</taxon>
        <taxon>Bacillota</taxon>
        <taxon>Clostridia</taxon>
        <taxon>Neomoorellales</taxon>
        <taxon>Neomoorellaceae</taxon>
        <taxon>Thermanaeromonas</taxon>
    </lineage>
</organism>
<feature type="transmembrane region" description="Helical" evidence="1">
    <location>
        <begin position="55"/>
        <end position="79"/>
    </location>
</feature>
<feature type="transmembrane region" description="Helical" evidence="1">
    <location>
        <begin position="170"/>
        <end position="189"/>
    </location>
</feature>
<dbReference type="RefSeq" id="WP_084666784.1">
    <property type="nucleotide sequence ID" value="NZ_LT838272.1"/>
</dbReference>
<dbReference type="InterPro" id="IPR026272">
    <property type="entry name" value="SdpI"/>
</dbReference>
<evidence type="ECO:0000259" key="2">
    <source>
        <dbReference type="Pfam" id="PF07853"/>
    </source>
</evidence>
<dbReference type="GO" id="GO:0009636">
    <property type="term" value="P:response to toxic substance"/>
    <property type="evidence" value="ECO:0007669"/>
    <property type="project" value="TreeGrafter"/>
</dbReference>
<evidence type="ECO:0000313" key="4">
    <source>
        <dbReference type="Proteomes" id="UP000192569"/>
    </source>
</evidence>
<dbReference type="InterPro" id="IPR025962">
    <property type="entry name" value="SdpI/YhfL"/>
</dbReference>
<protein>
    <submittedName>
        <fullName evidence="3">Uncharacterized membrane protein</fullName>
    </submittedName>
</protein>
<dbReference type="Pfam" id="PF13630">
    <property type="entry name" value="SdpI"/>
    <property type="match status" value="1"/>
</dbReference>
<keyword evidence="1" id="KW-1133">Transmembrane helix</keyword>
<keyword evidence="4" id="KW-1185">Reference proteome</keyword>
<dbReference type="Pfam" id="PF07853">
    <property type="entry name" value="DUF1648"/>
    <property type="match status" value="1"/>
</dbReference>
<dbReference type="EMBL" id="LT838272">
    <property type="protein sequence ID" value="SMB99882.1"/>
    <property type="molecule type" value="Genomic_DNA"/>
</dbReference>
<evidence type="ECO:0000313" key="3">
    <source>
        <dbReference type="EMBL" id="SMB99882.1"/>
    </source>
</evidence>
<dbReference type="PANTHER" id="PTHR37810">
    <property type="entry name" value="IMMUNITY PROTEIN SDPI"/>
    <property type="match status" value="1"/>
</dbReference>
<feature type="transmembrane region" description="Helical" evidence="1">
    <location>
        <begin position="125"/>
        <end position="142"/>
    </location>
</feature>
<evidence type="ECO:0000256" key="1">
    <source>
        <dbReference type="SAM" id="Phobius"/>
    </source>
</evidence>
<feature type="transmembrane region" description="Helical" evidence="1">
    <location>
        <begin position="100"/>
        <end position="119"/>
    </location>
</feature>